<sequence length="110" mass="12354">MILYPNPLNLVTSVQRIVNPNVDPVAVASLSKDMPSDPAAIERAVDQQIPYSYDWETHGMPWYLPSVEEVVQKGKGDCKARALVLASVFEAKEIPYTLNLSPIHVWVEYE</sequence>
<gene>
    <name evidence="1" type="ORF">S01H1_79858</name>
</gene>
<dbReference type="Gene3D" id="3.10.620.30">
    <property type="match status" value="1"/>
</dbReference>
<evidence type="ECO:0000313" key="1">
    <source>
        <dbReference type="EMBL" id="GAG43530.1"/>
    </source>
</evidence>
<protein>
    <recommendedName>
        <fullName evidence="2">Transglutaminase-like domain-containing protein</fullName>
    </recommendedName>
</protein>
<reference evidence="1" key="1">
    <citation type="journal article" date="2014" name="Front. Microbiol.">
        <title>High frequency of phylogenetically diverse reductive dehalogenase-homologous genes in deep subseafloor sedimentary metagenomes.</title>
        <authorList>
            <person name="Kawai M."/>
            <person name="Futagami T."/>
            <person name="Toyoda A."/>
            <person name="Takaki Y."/>
            <person name="Nishi S."/>
            <person name="Hori S."/>
            <person name="Arai W."/>
            <person name="Tsubouchi T."/>
            <person name="Morono Y."/>
            <person name="Uchiyama I."/>
            <person name="Ito T."/>
            <person name="Fujiyama A."/>
            <person name="Inagaki F."/>
            <person name="Takami H."/>
        </authorList>
    </citation>
    <scope>NUCLEOTIDE SEQUENCE</scope>
    <source>
        <strain evidence="1">Expedition CK06-06</strain>
    </source>
</reference>
<dbReference type="EMBL" id="BARS01053875">
    <property type="protein sequence ID" value="GAG43530.1"/>
    <property type="molecule type" value="Genomic_DNA"/>
</dbReference>
<dbReference type="SUPFAM" id="SSF54001">
    <property type="entry name" value="Cysteine proteinases"/>
    <property type="match status" value="1"/>
</dbReference>
<accession>X0XK46</accession>
<name>X0XK46_9ZZZZ</name>
<comment type="caution">
    <text evidence="1">The sequence shown here is derived from an EMBL/GenBank/DDBJ whole genome shotgun (WGS) entry which is preliminary data.</text>
</comment>
<organism evidence="1">
    <name type="scientific">marine sediment metagenome</name>
    <dbReference type="NCBI Taxonomy" id="412755"/>
    <lineage>
        <taxon>unclassified sequences</taxon>
        <taxon>metagenomes</taxon>
        <taxon>ecological metagenomes</taxon>
    </lineage>
</organism>
<dbReference type="AlphaFoldDB" id="X0XK46"/>
<dbReference type="InterPro" id="IPR038765">
    <property type="entry name" value="Papain-like_cys_pep_sf"/>
</dbReference>
<evidence type="ECO:0008006" key="2">
    <source>
        <dbReference type="Google" id="ProtNLM"/>
    </source>
</evidence>
<proteinExistence type="predicted"/>
<feature type="non-terminal residue" evidence="1">
    <location>
        <position position="110"/>
    </location>
</feature>